<feature type="domain" description="Laminin EGF-like" evidence="19">
    <location>
        <begin position="803"/>
        <end position="848"/>
    </location>
</feature>
<dbReference type="Pfam" id="PF24973">
    <property type="entry name" value="EGF_LMN_ATRN"/>
    <property type="match status" value="1"/>
</dbReference>
<evidence type="ECO:0000313" key="21">
    <source>
        <dbReference type="RefSeq" id="XP_031550014.1"/>
    </source>
</evidence>
<evidence type="ECO:0000256" key="16">
    <source>
        <dbReference type="SAM" id="SignalP"/>
    </source>
</evidence>
<evidence type="ECO:0000256" key="12">
    <source>
        <dbReference type="ARBA" id="ARBA00023292"/>
    </source>
</evidence>
<evidence type="ECO:0000256" key="9">
    <source>
        <dbReference type="ARBA" id="ARBA00023136"/>
    </source>
</evidence>
<feature type="disulfide bond" evidence="13">
    <location>
        <begin position="191"/>
        <end position="200"/>
    </location>
</feature>
<keyword evidence="5 15" id="KW-0812">Transmembrane</keyword>
<dbReference type="FunCoup" id="A0A6P8H0Q2">
    <property type="interactions" value="1414"/>
</dbReference>
<feature type="transmembrane region" description="Helical" evidence="15">
    <location>
        <begin position="1008"/>
        <end position="1033"/>
    </location>
</feature>
<dbReference type="SMART" id="SM00042">
    <property type="entry name" value="CUB"/>
    <property type="match status" value="1"/>
</dbReference>
<dbReference type="PROSITE" id="PS00022">
    <property type="entry name" value="EGF_1"/>
    <property type="match status" value="1"/>
</dbReference>
<keyword evidence="7" id="KW-0677">Repeat</keyword>
<evidence type="ECO:0000256" key="5">
    <source>
        <dbReference type="ARBA" id="ARBA00022692"/>
    </source>
</evidence>
<evidence type="ECO:0000256" key="15">
    <source>
        <dbReference type="SAM" id="Phobius"/>
    </source>
</evidence>
<keyword evidence="10 13" id="KW-1015">Disulfide bond</keyword>
<keyword evidence="12 14" id="KW-0424">Laminin EGF-like domain</keyword>
<dbReference type="CDD" id="cd00041">
    <property type="entry name" value="CUB"/>
    <property type="match status" value="1"/>
</dbReference>
<evidence type="ECO:0000256" key="3">
    <source>
        <dbReference type="ARBA" id="ARBA00022441"/>
    </source>
</evidence>
<evidence type="ECO:0000256" key="11">
    <source>
        <dbReference type="ARBA" id="ARBA00023180"/>
    </source>
</evidence>
<evidence type="ECO:0000313" key="20">
    <source>
        <dbReference type="Proteomes" id="UP000515163"/>
    </source>
</evidence>
<dbReference type="CDD" id="cd00055">
    <property type="entry name" value="EGF_Lam"/>
    <property type="match status" value="2"/>
</dbReference>
<keyword evidence="3" id="KW-0880">Kelch repeat</keyword>
<dbReference type="PROSITE" id="PS50027">
    <property type="entry name" value="EGF_LAM_2"/>
    <property type="match status" value="2"/>
</dbReference>
<dbReference type="InterPro" id="IPR056737">
    <property type="entry name" value="Beta-prop_ATRN-MKLN-like"/>
</dbReference>
<feature type="domain" description="CUB" evidence="17">
    <location>
        <begin position="52"/>
        <end position="170"/>
    </location>
</feature>
<dbReference type="PROSITE" id="PS01180">
    <property type="entry name" value="CUB"/>
    <property type="match status" value="1"/>
</dbReference>
<dbReference type="GeneID" id="116287442"/>
<sequence>MLNLSFLAIFSFIFTLNTLVFVHSSYSKPPSCDSSKGCSCDPGFWGKQCQFCRLRFTSDTGIISDGPKNYFESSKCSWLIETSRSNSTIELDLEQFATECSWDHLYIYGGNSIHAPLLGTLSGLIRDQSILEVAQEPIKRLRINSNTAWLYFYSDANYVLTGFNIKYRVTRDCSSQCNNHGHCGSHGNCICDQGWTGPSCTIASCLMSCLSGVCNNVTRQCEGCNHGFTGPSCNVTLGSGYWTHVPANNQEVMKGRASHAASLIGDWIWVYGGYAMDNTPFNNLIRYHVSQNKWEVVVPNVSSLLPRQRYGHSMIVVNDTIVVFGGIVDKKTVSELWMFDIRTRQWTQVSVSAESDNLIAVSGHTATLVDNKMVVIFGYGPKEGYTQRVQVFDLEKMSWKQYNFSSLLVQATFGHSSAYDPVSGMIYIHGGYRATLSNNAEISSDLYVYMPSKNKWLILPSSGYPRFLHSSVLLGNLLLVFGGNTHNDTSEALKKTRCYSPDLMLFDTRCNTWTNVPLTKSLSSQAARFGHSAVEANGTMYVIGGFQGTMLGDILQYTTGDCSAHVNKTSCLHAYTKYGCVRTIDTHKCIGPLNADLIKANNLEKPACSANPGKCSMHKNCNQCTSSIFQCSWCGKQCINSTDNCSRKKVTEENQCPKSSLIISGLCPDKDKSSGICAHTVCNDYSTCKTCTGNDKCMWCESQRKCVGLNAYVVSFPYGQCHEWTKDKCADVSCEGRKTCQDCHTLPGCGWCDDGSGTGLGQCMPGGDNGPFSPGGKNSSVVSNQCLPKLNKKRWFFIECPACQCNGHSTCDDEQKCKQCLDNTNGSHCQTCAPGYFGDPTNGGKCQACKCNGHGSVCNHETGVCDCRTKGVAGDNCQLCSRQKGFYGNASNGGHCYYNLTSGYLFTFNLNGTTGVSFLNVPKKDDIDVDFKISISGNDALVNITYKTGSSSEQSFKLAKRIGKYEYSFKHDEYNFGGSSKFTFFVYVYGITGNCVVEISFSQLTPFMLLRFFLTFFGCFFSILIITFIAWKIKIRYSNYVMRRQRIVELHQMANRPSSTLKLLLEKDTDFDNNSASQKIPIAVQPFARETVAIATVMIRLPSLSDGITPIGQSGLCLGSVLIDRSHYHMPSLCHVKSSNKKADKRKDEETTRCV</sequence>
<evidence type="ECO:0000256" key="7">
    <source>
        <dbReference type="ARBA" id="ARBA00022737"/>
    </source>
</evidence>
<dbReference type="InterPro" id="IPR000859">
    <property type="entry name" value="CUB_dom"/>
</dbReference>
<dbReference type="InterPro" id="IPR000742">
    <property type="entry name" value="EGF"/>
</dbReference>
<dbReference type="OrthoDB" id="9998912at2759"/>
<evidence type="ECO:0000256" key="6">
    <source>
        <dbReference type="ARBA" id="ARBA00022729"/>
    </source>
</evidence>
<keyword evidence="8 15" id="KW-1133">Transmembrane helix</keyword>
<dbReference type="KEGG" id="aten:116287442"/>
<accession>A0A6P8H0Q2</accession>
<keyword evidence="6 16" id="KW-0732">Signal</keyword>
<dbReference type="InParanoid" id="A0A6P8H0Q2"/>
<evidence type="ECO:0000256" key="8">
    <source>
        <dbReference type="ARBA" id="ARBA00022989"/>
    </source>
</evidence>
<dbReference type="PANTHER" id="PTHR46376">
    <property type="entry name" value="LEUCINE-ZIPPER-LIKE TRANSCRIPTIONAL REGULATOR 1"/>
    <property type="match status" value="1"/>
</dbReference>
<dbReference type="PROSITE" id="PS01248">
    <property type="entry name" value="EGF_LAM_1"/>
    <property type="match status" value="1"/>
</dbReference>
<dbReference type="Gene3D" id="2.120.10.80">
    <property type="entry name" value="Kelch-type beta propeller"/>
    <property type="match status" value="2"/>
</dbReference>
<proteinExistence type="inferred from homology"/>
<evidence type="ECO:0000259" key="19">
    <source>
        <dbReference type="PROSITE" id="PS50027"/>
    </source>
</evidence>
<comment type="caution">
    <text evidence="13">Lacks conserved residue(s) required for the propagation of feature annotation.</text>
</comment>
<dbReference type="SUPFAM" id="SSF117281">
    <property type="entry name" value="Kelch motif"/>
    <property type="match status" value="1"/>
</dbReference>
<dbReference type="SMART" id="SM00423">
    <property type="entry name" value="PSI"/>
    <property type="match status" value="3"/>
</dbReference>
<dbReference type="InterPro" id="IPR035914">
    <property type="entry name" value="Sperma_CUB_dom_sf"/>
</dbReference>
<dbReference type="SMART" id="SM00612">
    <property type="entry name" value="Kelch"/>
    <property type="match status" value="4"/>
</dbReference>
<keyword evidence="11" id="KW-0325">Glycoprotein</keyword>
<dbReference type="SUPFAM" id="SSF57196">
    <property type="entry name" value="EGF/Laminin"/>
    <property type="match status" value="1"/>
</dbReference>
<protein>
    <submittedName>
        <fullName evidence="21">Attractin-like protein 1</fullName>
    </submittedName>
</protein>
<dbReference type="PROSITE" id="PS01186">
    <property type="entry name" value="EGF_2"/>
    <property type="match status" value="1"/>
</dbReference>
<evidence type="ECO:0000259" key="18">
    <source>
        <dbReference type="PROSITE" id="PS50026"/>
    </source>
</evidence>
<dbReference type="InterPro" id="IPR006652">
    <property type="entry name" value="Kelch_1"/>
</dbReference>
<evidence type="ECO:0000256" key="1">
    <source>
        <dbReference type="ARBA" id="ARBA00004167"/>
    </source>
</evidence>
<feature type="domain" description="Laminin EGF-like" evidence="19">
    <location>
        <begin position="849"/>
        <end position="898"/>
    </location>
</feature>
<feature type="domain" description="EGF-like" evidence="18">
    <location>
        <begin position="169"/>
        <end position="201"/>
    </location>
</feature>
<feature type="disulfide bond" evidence="14">
    <location>
        <begin position="832"/>
        <end position="846"/>
    </location>
</feature>
<reference evidence="21" key="1">
    <citation type="submission" date="2025-08" db="UniProtKB">
        <authorList>
            <consortium name="RefSeq"/>
        </authorList>
    </citation>
    <scope>IDENTIFICATION</scope>
    <source>
        <tissue evidence="21">Tentacle</tissue>
    </source>
</reference>
<evidence type="ECO:0000256" key="2">
    <source>
        <dbReference type="ARBA" id="ARBA00006373"/>
    </source>
</evidence>
<dbReference type="AlphaFoldDB" id="A0A6P8H0Q2"/>
<dbReference type="RefSeq" id="XP_031550014.1">
    <property type="nucleotide sequence ID" value="XM_031694154.1"/>
</dbReference>
<comment type="subcellular location">
    <subcellularLocation>
        <location evidence="1">Membrane</location>
        <topology evidence="1">Single-pass membrane protein</topology>
    </subcellularLocation>
</comment>
<dbReference type="InterPro" id="IPR056732">
    <property type="entry name" value="GBD_ATRN"/>
</dbReference>
<evidence type="ECO:0000259" key="17">
    <source>
        <dbReference type="PROSITE" id="PS01180"/>
    </source>
</evidence>
<dbReference type="SUPFAM" id="SSF49854">
    <property type="entry name" value="Spermadhesin, CUB domain"/>
    <property type="match status" value="1"/>
</dbReference>
<keyword evidence="20" id="KW-1185">Reference proteome</keyword>
<dbReference type="SMART" id="SM00180">
    <property type="entry name" value="EGF_Lam"/>
    <property type="match status" value="3"/>
</dbReference>
<feature type="chain" id="PRO_5027941038" evidence="16">
    <location>
        <begin position="28"/>
        <end position="1155"/>
    </location>
</feature>
<dbReference type="Pfam" id="PF01437">
    <property type="entry name" value="PSI"/>
    <property type="match status" value="1"/>
</dbReference>
<keyword evidence="9 15" id="KW-0472">Membrane</keyword>
<feature type="signal peptide" evidence="16">
    <location>
        <begin position="1"/>
        <end position="27"/>
    </location>
</feature>
<dbReference type="SMART" id="SM00181">
    <property type="entry name" value="EGF"/>
    <property type="match status" value="3"/>
</dbReference>
<dbReference type="Gene3D" id="2.60.120.290">
    <property type="entry name" value="Spermadhesin, CUB domain"/>
    <property type="match status" value="1"/>
</dbReference>
<dbReference type="Pfam" id="PF23106">
    <property type="entry name" value="EGF_Teneurin"/>
    <property type="match status" value="1"/>
</dbReference>
<dbReference type="Pfam" id="PF24981">
    <property type="entry name" value="Beta-prop_ATRN-LZTR1"/>
    <property type="match status" value="1"/>
</dbReference>
<dbReference type="InterPro" id="IPR002049">
    <property type="entry name" value="LE_dom"/>
</dbReference>
<dbReference type="GO" id="GO:0005794">
    <property type="term" value="C:Golgi apparatus"/>
    <property type="evidence" value="ECO:0007669"/>
    <property type="project" value="TreeGrafter"/>
</dbReference>
<organism evidence="20 21">
    <name type="scientific">Actinia tenebrosa</name>
    <name type="common">Australian red waratah sea anemone</name>
    <dbReference type="NCBI Taxonomy" id="6105"/>
    <lineage>
        <taxon>Eukaryota</taxon>
        <taxon>Metazoa</taxon>
        <taxon>Cnidaria</taxon>
        <taxon>Anthozoa</taxon>
        <taxon>Hexacorallia</taxon>
        <taxon>Actiniaria</taxon>
        <taxon>Actiniidae</taxon>
        <taxon>Actinia</taxon>
    </lineage>
</organism>
<evidence type="ECO:0000256" key="13">
    <source>
        <dbReference type="PROSITE-ProRule" id="PRU00076"/>
    </source>
</evidence>
<evidence type="ECO:0000256" key="10">
    <source>
        <dbReference type="ARBA" id="ARBA00023157"/>
    </source>
</evidence>
<dbReference type="PANTHER" id="PTHR46376:SF2">
    <property type="entry name" value="DISTRACTED, ISOFORM B"/>
    <property type="match status" value="1"/>
</dbReference>
<dbReference type="InterPro" id="IPR015915">
    <property type="entry name" value="Kelch-typ_b-propeller"/>
</dbReference>
<dbReference type="InterPro" id="IPR051568">
    <property type="entry name" value="LZTR1/Attractin"/>
</dbReference>
<feature type="disulfide bond" evidence="14">
    <location>
        <begin position="820"/>
        <end position="829"/>
    </location>
</feature>
<evidence type="ECO:0000256" key="4">
    <source>
        <dbReference type="ARBA" id="ARBA00022536"/>
    </source>
</evidence>
<comment type="similarity">
    <text evidence="2">Belongs to the EGF domain peptide family.</text>
</comment>
<name>A0A6P8H0Q2_ACTTE</name>
<dbReference type="InterPro" id="IPR056863">
    <property type="entry name" value="LMN_ATRN_NET-like_EGF"/>
</dbReference>
<dbReference type="InterPro" id="IPR016201">
    <property type="entry name" value="PSI"/>
</dbReference>
<dbReference type="Pfam" id="PF24972">
    <property type="entry name" value="GBD_ATRN"/>
    <property type="match status" value="1"/>
</dbReference>
<dbReference type="Pfam" id="PF00431">
    <property type="entry name" value="CUB"/>
    <property type="match status" value="1"/>
</dbReference>
<dbReference type="PROSITE" id="PS50026">
    <property type="entry name" value="EGF_3"/>
    <property type="match status" value="1"/>
</dbReference>
<dbReference type="GO" id="GO:0016020">
    <property type="term" value="C:membrane"/>
    <property type="evidence" value="ECO:0007669"/>
    <property type="project" value="UniProtKB-SubCell"/>
</dbReference>
<dbReference type="Proteomes" id="UP000515163">
    <property type="component" value="Unplaced"/>
</dbReference>
<gene>
    <name evidence="21" type="primary">LOC116287442</name>
</gene>
<dbReference type="Pfam" id="PF00053">
    <property type="entry name" value="EGF_laminin"/>
    <property type="match status" value="1"/>
</dbReference>
<dbReference type="FunFam" id="2.10.25.10:FF:000079">
    <property type="entry name" value="Attractin like 1"/>
    <property type="match status" value="1"/>
</dbReference>
<dbReference type="Gene3D" id="2.10.25.10">
    <property type="entry name" value="Laminin"/>
    <property type="match status" value="2"/>
</dbReference>
<keyword evidence="4 13" id="KW-0245">EGF-like domain</keyword>
<dbReference type="InterPro" id="IPR002165">
    <property type="entry name" value="Plexin_repeat"/>
</dbReference>
<evidence type="ECO:0000256" key="14">
    <source>
        <dbReference type="PROSITE-ProRule" id="PRU00460"/>
    </source>
</evidence>
<feature type="disulfide bond" evidence="13">
    <location>
        <begin position="173"/>
        <end position="183"/>
    </location>
</feature>